<evidence type="ECO:0000313" key="3">
    <source>
        <dbReference type="Proteomes" id="UP000037460"/>
    </source>
</evidence>
<protein>
    <submittedName>
        <fullName evidence="2">Uncharacterized protein</fullName>
    </submittedName>
</protein>
<reference evidence="3" key="1">
    <citation type="journal article" date="2015" name="PLoS Genet.">
        <title>Genome Sequence and Transcriptome Analyses of Chrysochromulina tobin: Metabolic Tools for Enhanced Algal Fitness in the Prominent Order Prymnesiales (Haptophyceae).</title>
        <authorList>
            <person name="Hovde B.T."/>
            <person name="Deodato C.R."/>
            <person name="Hunsperger H.M."/>
            <person name="Ryken S.A."/>
            <person name="Yost W."/>
            <person name="Jha R.K."/>
            <person name="Patterson J."/>
            <person name="Monnat R.J. Jr."/>
            <person name="Barlow S.B."/>
            <person name="Starkenburg S.R."/>
            <person name="Cattolico R.A."/>
        </authorList>
    </citation>
    <scope>NUCLEOTIDE SEQUENCE</scope>
    <source>
        <strain evidence="3">CCMP291</strain>
    </source>
</reference>
<feature type="region of interest" description="Disordered" evidence="1">
    <location>
        <begin position="1"/>
        <end position="20"/>
    </location>
</feature>
<accession>A0A0M0JN38</accession>
<evidence type="ECO:0000313" key="2">
    <source>
        <dbReference type="EMBL" id="KOO27984.1"/>
    </source>
</evidence>
<gene>
    <name evidence="2" type="ORF">Ctob_001466</name>
</gene>
<name>A0A0M0JN38_9EUKA</name>
<keyword evidence="3" id="KW-1185">Reference proteome</keyword>
<feature type="region of interest" description="Disordered" evidence="1">
    <location>
        <begin position="108"/>
        <end position="139"/>
    </location>
</feature>
<organism evidence="2 3">
    <name type="scientific">Chrysochromulina tobinii</name>
    <dbReference type="NCBI Taxonomy" id="1460289"/>
    <lineage>
        <taxon>Eukaryota</taxon>
        <taxon>Haptista</taxon>
        <taxon>Haptophyta</taxon>
        <taxon>Prymnesiophyceae</taxon>
        <taxon>Prymnesiales</taxon>
        <taxon>Chrysochromulinaceae</taxon>
        <taxon>Chrysochromulina</taxon>
    </lineage>
</organism>
<dbReference type="AlphaFoldDB" id="A0A0M0JN38"/>
<dbReference type="Proteomes" id="UP000037460">
    <property type="component" value="Unassembled WGS sequence"/>
</dbReference>
<evidence type="ECO:0000256" key="1">
    <source>
        <dbReference type="SAM" id="MobiDB-lite"/>
    </source>
</evidence>
<comment type="caution">
    <text evidence="2">The sequence shown here is derived from an EMBL/GenBank/DDBJ whole genome shotgun (WGS) entry which is preliminary data.</text>
</comment>
<sequence>MATGFGGVEQQRQWQQQQPFHAAYRQREVYARNAHVQQPEWARVGVSESTLAFQRPDEEQLVLTGFERAGPSRSQRVPFKPIASQISLAHGPPPPPDVYERKTMPLMEQKRGRVDPAARPVAGGRPNMSGPADPRTGVGTTLLANSVNFLTT</sequence>
<dbReference type="EMBL" id="JWZX01002637">
    <property type="protein sequence ID" value="KOO27984.1"/>
    <property type="molecule type" value="Genomic_DNA"/>
</dbReference>
<proteinExistence type="predicted"/>